<keyword evidence="4" id="KW-1003">Cell membrane</keyword>
<dbReference type="PANTHER" id="PTHR30047">
    <property type="entry name" value="HIGH-AFFINITY CHOLINE TRANSPORT PROTEIN-RELATED"/>
    <property type="match status" value="1"/>
</dbReference>
<evidence type="ECO:0000256" key="9">
    <source>
        <dbReference type="SAM" id="Phobius"/>
    </source>
</evidence>
<dbReference type="NCBIfam" id="NF007399">
    <property type="entry name" value="PRK09928.1"/>
    <property type="match status" value="1"/>
</dbReference>
<dbReference type="Proteomes" id="UP001589707">
    <property type="component" value="Unassembled WGS sequence"/>
</dbReference>
<evidence type="ECO:0000256" key="6">
    <source>
        <dbReference type="ARBA" id="ARBA00022989"/>
    </source>
</evidence>
<feature type="transmembrane region" description="Helical" evidence="9">
    <location>
        <begin position="507"/>
        <end position="526"/>
    </location>
</feature>
<proteinExistence type="inferred from homology"/>
<gene>
    <name evidence="10" type="primary">betT</name>
    <name evidence="10" type="ORF">ACFFN1_09300</name>
</gene>
<dbReference type="NCBIfam" id="TIGR00842">
    <property type="entry name" value="bcct"/>
    <property type="match status" value="1"/>
</dbReference>
<sequence length="750" mass="81261">MNDAQHPSESKPSAESLNPQQNPRTASARATPSETPTGTSGADPEAQPTGTSAPADPPPANWPVFLISGISILAIALWAIIAPENANTVLSTAVGWISANFGWYYILTATLIIVFVIIMAAGRTGSIRLGPQHSRPQFSLFTWTAMLFAAGIGIDLMFFSVSEPASQFLYPPEGEVADPLNPDSDPNGRARMAVIWTLFHYGITGWAMYALMGMAFAYFAYRKNMPLSIRSILYWAIGKRINGWLGSSIDVAAVLGTVFGIATSLGIGVVQLNYGLSIMFGIPEGVGAQIGLIALAVLMATISTVTGVEKGIRRLSELNVILAIVLLAHILITGKTRFLFDALVTNIGEYLYELPRMTLDVFPFIQPDDWMAGWTLFFWAWWIAWAPFVGLFLARISRGRTIRQFVTGVLIVPFTFIAIFISIFGNSTLRLVLDGDTEFADVAANTPERAFYSLLEMYPGATAVIGLATIVGLLFYVTSADSGALVLANFTSHTHDPNTDGRKGLRVFWAIATGVLTLGMLIVDGVTTLQGATLIIGLPFSIVLYLVMLSLYRALQVELDVTDSRFNSLPGRLSGQAGLSWQQRLRRATSFPGRGSVSRYFKSTVIPALTAVAEELRANGADAQLDTSEVVSLKLPQAALTIEFAEAEPCVYQVYPVASQMPSFALNTAREGSDAYYRLEVFNTEGSRGYDVFGYTKEQLISDVLSSYEAHLEFLRISDGTPPDVAAAAPTTLTTDWEEGTPETTTTDQS</sequence>
<feature type="transmembrane region" description="Helical" evidence="9">
    <location>
        <begin position="101"/>
        <end position="120"/>
    </location>
</feature>
<feature type="transmembrane region" description="Helical" evidence="9">
    <location>
        <begin position="457"/>
        <end position="477"/>
    </location>
</feature>
<accession>A0ABV5X2E4</accession>
<keyword evidence="11" id="KW-1185">Reference proteome</keyword>
<evidence type="ECO:0000313" key="10">
    <source>
        <dbReference type="EMBL" id="MFB9776593.1"/>
    </source>
</evidence>
<evidence type="ECO:0000256" key="2">
    <source>
        <dbReference type="ARBA" id="ARBA00005658"/>
    </source>
</evidence>
<keyword evidence="7 9" id="KW-0472">Membrane</keyword>
<evidence type="ECO:0000256" key="1">
    <source>
        <dbReference type="ARBA" id="ARBA00004651"/>
    </source>
</evidence>
<dbReference type="PROSITE" id="PS01303">
    <property type="entry name" value="BCCT"/>
    <property type="match status" value="1"/>
</dbReference>
<comment type="subcellular location">
    <subcellularLocation>
        <location evidence="1">Cell membrane</location>
        <topology evidence="1">Multi-pass membrane protein</topology>
    </subcellularLocation>
</comment>
<feature type="transmembrane region" description="Helical" evidence="9">
    <location>
        <begin position="286"/>
        <end position="308"/>
    </location>
</feature>
<organism evidence="10 11">
    <name type="scientific">Brevibacterium otitidis</name>
    <dbReference type="NCBI Taxonomy" id="53364"/>
    <lineage>
        <taxon>Bacteria</taxon>
        <taxon>Bacillati</taxon>
        <taxon>Actinomycetota</taxon>
        <taxon>Actinomycetes</taxon>
        <taxon>Micrococcales</taxon>
        <taxon>Brevibacteriaceae</taxon>
        <taxon>Brevibacterium</taxon>
    </lineage>
</organism>
<keyword evidence="5 9" id="KW-0812">Transmembrane</keyword>
<feature type="compositionally biased region" description="Low complexity" evidence="8">
    <location>
        <begin position="723"/>
        <end position="735"/>
    </location>
</feature>
<dbReference type="RefSeq" id="WP_376840432.1">
    <property type="nucleotide sequence ID" value="NZ_JBHMAU010000057.1"/>
</dbReference>
<feature type="transmembrane region" description="Helical" evidence="9">
    <location>
        <begin position="249"/>
        <end position="274"/>
    </location>
</feature>
<name>A0ABV5X2E4_9MICO</name>
<feature type="transmembrane region" description="Helical" evidence="9">
    <location>
        <begin position="532"/>
        <end position="555"/>
    </location>
</feature>
<evidence type="ECO:0000256" key="8">
    <source>
        <dbReference type="SAM" id="MobiDB-lite"/>
    </source>
</evidence>
<dbReference type="InterPro" id="IPR000060">
    <property type="entry name" value="BCCT_transptr"/>
</dbReference>
<feature type="transmembrane region" description="Helical" evidence="9">
    <location>
        <begin position="140"/>
        <end position="161"/>
    </location>
</feature>
<dbReference type="Pfam" id="PF02028">
    <property type="entry name" value="BCCT"/>
    <property type="match status" value="1"/>
</dbReference>
<keyword evidence="3" id="KW-0813">Transport</keyword>
<evidence type="ECO:0000256" key="3">
    <source>
        <dbReference type="ARBA" id="ARBA00022448"/>
    </source>
</evidence>
<protein>
    <submittedName>
        <fullName evidence="10">Choline BCCT transporter BetT</fullName>
    </submittedName>
</protein>
<feature type="transmembrane region" description="Helical" evidence="9">
    <location>
        <begin position="371"/>
        <end position="393"/>
    </location>
</feature>
<feature type="compositionally biased region" description="Polar residues" evidence="8">
    <location>
        <begin position="1"/>
        <end position="40"/>
    </location>
</feature>
<feature type="transmembrane region" description="Helical" evidence="9">
    <location>
        <begin position="405"/>
        <end position="425"/>
    </location>
</feature>
<feature type="transmembrane region" description="Helical" evidence="9">
    <location>
        <begin position="198"/>
        <end position="221"/>
    </location>
</feature>
<evidence type="ECO:0000313" key="11">
    <source>
        <dbReference type="Proteomes" id="UP001589707"/>
    </source>
</evidence>
<feature type="transmembrane region" description="Helical" evidence="9">
    <location>
        <begin position="62"/>
        <end position="81"/>
    </location>
</feature>
<dbReference type="EMBL" id="JBHMAU010000057">
    <property type="protein sequence ID" value="MFB9776593.1"/>
    <property type="molecule type" value="Genomic_DNA"/>
</dbReference>
<feature type="transmembrane region" description="Helical" evidence="9">
    <location>
        <begin position="320"/>
        <end position="340"/>
    </location>
</feature>
<feature type="region of interest" description="Disordered" evidence="8">
    <location>
        <begin position="723"/>
        <end position="750"/>
    </location>
</feature>
<comment type="similarity">
    <text evidence="2">Belongs to the BCCT transporter (TC 2.A.15) family.</text>
</comment>
<evidence type="ECO:0000256" key="5">
    <source>
        <dbReference type="ARBA" id="ARBA00022692"/>
    </source>
</evidence>
<comment type="caution">
    <text evidence="10">The sequence shown here is derived from an EMBL/GenBank/DDBJ whole genome shotgun (WGS) entry which is preliminary data.</text>
</comment>
<dbReference type="InterPro" id="IPR018093">
    <property type="entry name" value="BCCT_CS"/>
</dbReference>
<keyword evidence="6 9" id="KW-1133">Transmembrane helix</keyword>
<evidence type="ECO:0000256" key="7">
    <source>
        <dbReference type="ARBA" id="ARBA00023136"/>
    </source>
</evidence>
<feature type="region of interest" description="Disordered" evidence="8">
    <location>
        <begin position="1"/>
        <end position="57"/>
    </location>
</feature>
<reference evidence="10 11" key="1">
    <citation type="submission" date="2024-09" db="EMBL/GenBank/DDBJ databases">
        <authorList>
            <person name="Sun Q."/>
            <person name="Mori K."/>
        </authorList>
    </citation>
    <scope>NUCLEOTIDE SEQUENCE [LARGE SCALE GENOMIC DNA]</scope>
    <source>
        <strain evidence="10 11">JCM 11683</strain>
    </source>
</reference>
<evidence type="ECO:0000256" key="4">
    <source>
        <dbReference type="ARBA" id="ARBA00022475"/>
    </source>
</evidence>
<dbReference type="PANTHER" id="PTHR30047:SF7">
    <property type="entry name" value="HIGH-AFFINITY CHOLINE TRANSPORT PROTEIN"/>
    <property type="match status" value="1"/>
</dbReference>